<reference evidence="5 6" key="3">
    <citation type="journal article" date="2005" name="Science">
        <title>The genome of the African trypanosome Trypanosoma brucei.</title>
        <authorList>
            <person name="Berriman M."/>
            <person name="Ghedin E."/>
            <person name="Hertz-Fowler C."/>
            <person name="Blandin G."/>
            <person name="Renauld H."/>
            <person name="Bartholomeu D.C."/>
            <person name="Lennard N.J."/>
            <person name="Caler E."/>
            <person name="Hamlin N.E."/>
            <person name="Haas B."/>
            <person name="Bohme U."/>
            <person name="Hannick L."/>
            <person name="Aslett M.A."/>
            <person name="Shallom J."/>
            <person name="Marcello L."/>
            <person name="Hou L."/>
            <person name="Wickstead B."/>
            <person name="Alsmark U.C."/>
            <person name="Arrowsmith C."/>
            <person name="Atkin R.J."/>
            <person name="Barron A.J."/>
            <person name="Bringaud F."/>
            <person name="Brooks K."/>
            <person name="Carrington M."/>
            <person name="Cherevach I."/>
            <person name="Chillingworth T.J."/>
            <person name="Churcher C."/>
            <person name="Clark L.N."/>
            <person name="Corton C.H."/>
            <person name="Cronin A."/>
            <person name="Davies R.M."/>
            <person name="Doggett J."/>
            <person name="Djikeng A."/>
            <person name="Feldblyum T."/>
            <person name="Field M.C."/>
            <person name="Fraser A."/>
            <person name="Goodhead I."/>
            <person name="Hance Z."/>
            <person name="Harper D."/>
            <person name="Harris B.R."/>
            <person name="Hauser H."/>
            <person name="Hostetler J."/>
            <person name="Ivens A."/>
            <person name="Jagels K."/>
            <person name="Johnson D."/>
            <person name="Johnson J."/>
            <person name="Jones K."/>
            <person name="Kerhornou A.X."/>
            <person name="Koo H."/>
            <person name="Larke N."/>
            <person name="Landfear S."/>
            <person name="Larkin C."/>
            <person name="Leech V."/>
            <person name="Line A."/>
            <person name="Lord A."/>
            <person name="Macleod A."/>
            <person name="Mooney P.J."/>
            <person name="Moule S."/>
            <person name="Martin D.M."/>
            <person name="Morgan G.W."/>
            <person name="Mungall K."/>
            <person name="Norbertczak H."/>
            <person name="Ormond D."/>
            <person name="Pai G."/>
            <person name="Peacock C.S."/>
            <person name="Peterson J."/>
            <person name="Quail M.A."/>
            <person name="Rabbinowitsch E."/>
            <person name="Rajandream M.A."/>
            <person name="Reitter C."/>
            <person name="Salzberg S.L."/>
            <person name="Sanders M."/>
            <person name="Schobel S."/>
            <person name="Sharp S."/>
            <person name="Simmonds M."/>
            <person name="Simpson A.J."/>
            <person name="Tallon L."/>
            <person name="Turner C.M."/>
            <person name="Tait A."/>
            <person name="Tivey A.R."/>
            <person name="Van Aken S."/>
            <person name="Walker D."/>
            <person name="Wanless D."/>
            <person name="Wang S."/>
            <person name="White B."/>
            <person name="White O."/>
            <person name="Whitehead S."/>
            <person name="Woodward J."/>
            <person name="Wortman J."/>
            <person name="Adams M.D."/>
            <person name="Embley T.M."/>
            <person name="Gull K."/>
            <person name="Ullu E."/>
            <person name="Barry J.D."/>
            <person name="Fairlamb A.H."/>
            <person name="Opperdoes F."/>
            <person name="Barrell B.G."/>
            <person name="Donelson J.E."/>
            <person name="Hall N."/>
            <person name="Fraser C.M."/>
            <person name="Melville S.E."/>
            <person name="El-Sayed N.M."/>
        </authorList>
    </citation>
    <scope>NUCLEOTIDE SEQUENCE [LARGE SCALE GENOMIC DNA]</scope>
    <source>
        <strain evidence="5 6">927/4 GUTat10.1</strain>
    </source>
</reference>
<evidence type="ECO:0000313" key="6">
    <source>
        <dbReference type="Proteomes" id="UP000008524"/>
    </source>
</evidence>
<dbReference type="SUPFAM" id="SSF57850">
    <property type="entry name" value="RING/U-box"/>
    <property type="match status" value="1"/>
</dbReference>
<dbReference type="InParanoid" id="Q580T6"/>
<dbReference type="OrthoDB" id="8062037at2759"/>
<dbReference type="PROSITE" id="PS50089">
    <property type="entry name" value="ZF_RING_2"/>
    <property type="match status" value="1"/>
</dbReference>
<dbReference type="EMBL" id="AC093543">
    <property type="protein sequence ID" value="AAX81048.1"/>
    <property type="molecule type" value="Genomic_DNA"/>
</dbReference>
<dbReference type="FunFam" id="3.30.40.10:FF:001466">
    <property type="entry name" value="Uncharacterized protein"/>
    <property type="match status" value="1"/>
</dbReference>
<accession>Q580T6</accession>
<dbReference type="CDD" id="cd16448">
    <property type="entry name" value="RING-H2"/>
    <property type="match status" value="1"/>
</dbReference>
<feature type="domain" description="RING-type" evidence="3">
    <location>
        <begin position="437"/>
        <end position="490"/>
    </location>
</feature>
<reference evidence="4" key="1">
    <citation type="submission" date="2001-08" db="EMBL/GenBank/DDBJ databases">
        <authorList>
            <person name="El-Sayed N.M."/>
            <person name="Khalak H."/>
            <person name="Adams M.D."/>
        </authorList>
    </citation>
    <scope>NUCLEOTIDE SEQUENCE</scope>
    <source>
        <strain evidence="4">GUTat10.1</strain>
    </source>
</reference>
<dbReference type="GO" id="GO:0008270">
    <property type="term" value="F:zinc ion binding"/>
    <property type="evidence" value="ECO:0000255"/>
    <property type="project" value="GeneDB"/>
</dbReference>
<protein>
    <recommendedName>
        <fullName evidence="3">RING-type domain-containing protein</fullName>
    </recommendedName>
</protein>
<evidence type="ECO:0000313" key="4">
    <source>
        <dbReference type="EMBL" id="AAX81048.1"/>
    </source>
</evidence>
<sequence>MRQGLFSFSFFFFAIIRTFSTREVYFRLRYIWYPALLKGFNKRGQKQTNKPMTSPKRPVTSFVPFDESSQQTTTDVNIVEMAIHRSIGLFSINVFDDTTADVAPEDSMKLDDSTIALMKTYVLSRLLGHPHEPRLTSEVESRFSAFIHERNSRNLLELQQVFWWARKFHKTPVTDLFAEYTRGHAAQRQAWCRSKGRNGQCISRVDRSSFRTRSVLRESMLPCFSTGKRVGVPPYNYRVAPSLQEDVVRVLLTALAQQPISFLLPDGRILPLLMANPIPLPSCITSSYRCDTCANYPSYVAFQSSAGANAHETPADVTCLSSITMCLPCAVHFVYESFAKMKAALAPPKYVPFNDGECRMNVWSAVYEGNTVWMSVELEPINLYLCVWQLQEGLLMDQLPFAEQFSSVAVPTGTWREQATIVSLHNGKKQYDPTAVCPICLEPFNSLDLNNENSVFSAVMKTSCQHWFHTQCLVDLRCASSSSGVCPICRNKNYIPNSSTSEAYEVKLTLAQSPRGMRPPVVRVAVAALLGEEYINPTSVVACRVLNLRCGEEFNDREKDSSCSPM</sequence>
<dbReference type="AlphaFoldDB" id="Q580T6"/>
<keyword evidence="6" id="KW-1185">Reference proteome</keyword>
<dbReference type="Pfam" id="PF13639">
    <property type="entry name" value="zf-RING_2"/>
    <property type="match status" value="1"/>
</dbReference>
<evidence type="ECO:0000256" key="2">
    <source>
        <dbReference type="SAM" id="MobiDB-lite"/>
    </source>
</evidence>
<dbReference type="Proteomes" id="UP000008524">
    <property type="component" value="Chromosome 3"/>
</dbReference>
<keyword evidence="1" id="KW-0479">Metal-binding</keyword>
<dbReference type="EMBL" id="CP000066">
    <property type="protein sequence ID" value="AAZ10570.1"/>
    <property type="molecule type" value="Genomic_DNA"/>
</dbReference>
<keyword evidence="1" id="KW-0862">Zinc</keyword>
<reference evidence="4" key="4">
    <citation type="submission" date="2005-04" db="EMBL/GenBank/DDBJ databases">
        <title>.</title>
        <authorList>
            <person name="Ghedin E."/>
            <person name="Blandin G."/>
            <person name="Bartholomeu D."/>
            <person name="Caler E."/>
            <person name="Haas B."/>
            <person name="Hannick L."/>
            <person name="Shallom J."/>
            <person name="Hou L."/>
            <person name="Djikeng A."/>
            <person name="Feldblyum T."/>
            <person name="Hostetler J."/>
            <person name="Johnson J."/>
            <person name="Jones K."/>
            <person name="Koo H.L."/>
            <person name="Larkin C."/>
            <person name="Pai G."/>
            <person name="Peterson J."/>
            <person name="Khalak H.G."/>
            <person name="Salzberg S."/>
            <person name="Simpson A.J."/>
            <person name="Tallon L."/>
            <person name="Van Aken S."/>
            <person name="Wanless D."/>
            <person name="White O."/>
            <person name="Wortman J."/>
            <person name="Fraser C.M."/>
            <person name="El-Sayed N.M.A."/>
        </authorList>
    </citation>
    <scope>NUCLEOTIDE SEQUENCE</scope>
    <source>
        <strain evidence="4">GUTat10.1</strain>
    </source>
</reference>
<dbReference type="KEGG" id="tbr:Tb927.3.5390"/>
<feature type="region of interest" description="Disordered" evidence="2">
    <location>
        <begin position="44"/>
        <end position="63"/>
    </location>
</feature>
<evidence type="ECO:0000313" key="5">
    <source>
        <dbReference type="EMBL" id="AAZ10570.1"/>
    </source>
</evidence>
<evidence type="ECO:0000259" key="3">
    <source>
        <dbReference type="PROSITE" id="PS50089"/>
    </source>
</evidence>
<dbReference type="RefSeq" id="XP_844129.1">
    <property type="nucleotide sequence ID" value="XM_839036.1"/>
</dbReference>
<organism evidence="4 6">
    <name type="scientific">Trypanosoma brucei brucei (strain 927/4 GUTat10.1)</name>
    <dbReference type="NCBI Taxonomy" id="185431"/>
    <lineage>
        <taxon>Eukaryota</taxon>
        <taxon>Discoba</taxon>
        <taxon>Euglenozoa</taxon>
        <taxon>Kinetoplastea</taxon>
        <taxon>Metakinetoplastina</taxon>
        <taxon>Trypanosomatida</taxon>
        <taxon>Trypanosomatidae</taxon>
        <taxon>Trypanosoma</taxon>
    </lineage>
</organism>
<dbReference type="STRING" id="185431.Q580T6"/>
<dbReference type="InterPro" id="IPR001841">
    <property type="entry name" value="Znf_RING"/>
</dbReference>
<proteinExistence type="predicted"/>
<dbReference type="PaxDb" id="5691-AAZ10570"/>
<dbReference type="GeneID" id="3656483"/>
<reference evidence="5" key="5">
    <citation type="submission" date="2005-04" db="EMBL/GenBank/DDBJ databases">
        <title>Sequencing, closure, and annotation of Trypanosoma brucei chromosomes 2 through 8.</title>
        <authorList>
            <person name="Ghedin E."/>
            <person name="Blandin G."/>
            <person name="Bartholomeu D."/>
            <person name="Caler E."/>
            <person name="Haas B."/>
            <person name="Hannick L."/>
            <person name="Shallom J."/>
            <person name="Hou L."/>
            <person name="Djikeng A."/>
            <person name="Feldblyum T."/>
            <person name="Hostetler J."/>
            <person name="Johnson J."/>
            <person name="Jones K."/>
            <person name="Koo H.L."/>
            <person name="Larkin C."/>
            <person name="Pai G."/>
            <person name="Peterson J."/>
            <person name="Khalak H.G."/>
            <person name="Salzberg S."/>
            <person name="Simpson A.J."/>
            <person name="Tallon L."/>
            <person name="Van Aken S."/>
            <person name="Wanless D."/>
            <person name="White O."/>
            <person name="Wortman J."/>
            <person name="Fraser C.M."/>
            <person name="El-Sayed N.M.A."/>
        </authorList>
    </citation>
    <scope>NUCLEOTIDE SEQUENCE</scope>
    <source>
        <strain evidence="5">927/4 GUTat10.1</strain>
    </source>
</reference>
<dbReference type="InterPro" id="IPR013083">
    <property type="entry name" value="Znf_RING/FYVE/PHD"/>
</dbReference>
<gene>
    <name evidence="5" type="primary">Tb03.5L5.590</name>
    <name evidence="4" type="ORF">Tb927.3.5390</name>
</gene>
<evidence type="ECO:0000256" key="1">
    <source>
        <dbReference type="PROSITE-ProRule" id="PRU00175"/>
    </source>
</evidence>
<dbReference type="Gene3D" id="3.30.40.10">
    <property type="entry name" value="Zinc/RING finger domain, C3HC4 (zinc finger)"/>
    <property type="match status" value="1"/>
</dbReference>
<accession>D6XE93</accession>
<reference evidence="5" key="2">
    <citation type="journal article" date="2005" name="Science">
        <title>Comparative genomics of trypanosomatid parasitic protozoa.</title>
        <authorList>
            <person name="El-Sayed N.M."/>
            <person name="Myler P.J."/>
            <person name="Blandin G."/>
            <person name="Berriman M."/>
            <person name="Crabtree J."/>
            <person name="Aggarwal G."/>
            <person name="Caler E."/>
            <person name="Renauld H."/>
            <person name="Worthey E.A."/>
            <person name="Hertz-Fowler C."/>
            <person name="Ghedin E."/>
            <person name="Peacock C."/>
            <person name="Bartholomeu D.C."/>
            <person name="Haas B.J."/>
            <person name="Tran A.N."/>
            <person name="Wortman J.R."/>
            <person name="Alsmark U.C."/>
            <person name="Angiuoli S."/>
            <person name="Anupama A."/>
            <person name="Badger J."/>
            <person name="Bringaud F."/>
            <person name="Cadag E."/>
            <person name="Carlton J.M."/>
            <person name="Cerqueira G.C."/>
            <person name="Creasy T."/>
            <person name="Delcher A.L."/>
            <person name="Djikeng A."/>
            <person name="Embley T.M."/>
            <person name="Hauser C."/>
            <person name="Ivens A.C."/>
            <person name="Kummerfeld S.K."/>
            <person name="Pereira-Leal J.B."/>
            <person name="Nilsson D."/>
            <person name="Peterson J."/>
            <person name="Salzberg S.L."/>
            <person name="Shallom J."/>
            <person name="Silva J.C."/>
            <person name="Sundaram J."/>
            <person name="Westenberger S."/>
            <person name="White O."/>
            <person name="Melville S.E."/>
            <person name="Donelson J.E."/>
            <person name="Andersson B."/>
            <person name="Stuart K.D."/>
            <person name="Hall N."/>
        </authorList>
    </citation>
    <scope>NUCLEOTIDE SEQUENCE</scope>
    <source>
        <strain evidence="5">927/4 GUTat10.1</strain>
    </source>
</reference>
<name>Q580T6_TRYB2</name>
<dbReference type="SMART" id="SM00184">
    <property type="entry name" value="RING"/>
    <property type="match status" value="1"/>
</dbReference>
<keyword evidence="1" id="KW-0863">Zinc-finger</keyword>